<feature type="compositionally biased region" description="Basic residues" evidence="5">
    <location>
        <begin position="34"/>
        <end position="45"/>
    </location>
</feature>
<sequence length="636" mass="72184">MPRRKPTSTRQKKQEQQLRRAIKRGDVEPNTLPKPKRTNRKKTHPGRSLPPPETSRKLQSAFVKLPPEFLEQAKSLAASLVLPRPIPTRSAILSLQEYCFPAPLDTLICPKRPKWRYEMSKEEVERNEEGLFKTWLRKTDAIVERWQKSTENSKEKEDIDIDEEPEIRSPPTSMPRSTTYFERNIEVWRQLWRVTEISDIILVLLDSRCPLLHYPPSLSDYLSNIRHILVLTKVDITGPERVQAWTRYLRDHYPGVPVVEVEAYAERDPSAVHQGRKRYDPHLPDGFKQKLVQILQEVHAEMLDPPEKVKVNPRWLKDWKPSFKQEIDWAAVKNARGGKTGMPIGGPAIPRSETSEEQDGTNTAGLEPHILTIGLIGQPNVGKSSLLNALFGTQKVHASKTPGKTKHFQTLFWTPEVRLVDCPGLVMPNFIPMELQVLSSILPISRISSIPSCIHFVGERLPIEEIYHLEHPNSKLPVIEDKRTWRNGEKRVATRSTEWTAMEVMSTYADKRGWVTAKAGRMDVNRAGNAILRAVAEARITWAFWPPDTKEDEVLHARTGGKGIWIPGNDDSNDEDEASDAYSEDEASSADEDPETETPSEDSESNDDDGPIKGVLGRFAALDFVDSDDVATDENS</sequence>
<evidence type="ECO:0000259" key="6">
    <source>
        <dbReference type="Pfam" id="PF01926"/>
    </source>
</evidence>
<evidence type="ECO:0000256" key="4">
    <source>
        <dbReference type="ARBA" id="ARBA00039902"/>
    </source>
</evidence>
<accession>A0AA39K7L5</accession>
<keyword evidence="2" id="KW-0342">GTP-binding</keyword>
<keyword evidence="1" id="KW-0547">Nucleotide-binding</keyword>
<dbReference type="PANTHER" id="PTHR45709:SF3">
    <property type="entry name" value="GUANINE NUCLEOTIDE-BINDING PROTEIN-LIKE 1"/>
    <property type="match status" value="1"/>
</dbReference>
<evidence type="ECO:0000256" key="3">
    <source>
        <dbReference type="ARBA" id="ARBA00037770"/>
    </source>
</evidence>
<feature type="compositionally biased region" description="Acidic residues" evidence="5">
    <location>
        <begin position="571"/>
        <end position="609"/>
    </location>
</feature>
<comment type="function">
    <text evidence="3">Possible regulatory or functional link with the histocompatibility cluster.</text>
</comment>
<organism evidence="7 8">
    <name type="scientific">Armillaria borealis</name>
    <dbReference type="NCBI Taxonomy" id="47425"/>
    <lineage>
        <taxon>Eukaryota</taxon>
        <taxon>Fungi</taxon>
        <taxon>Dikarya</taxon>
        <taxon>Basidiomycota</taxon>
        <taxon>Agaricomycotina</taxon>
        <taxon>Agaricomycetes</taxon>
        <taxon>Agaricomycetidae</taxon>
        <taxon>Agaricales</taxon>
        <taxon>Marasmiineae</taxon>
        <taxon>Physalacriaceae</taxon>
        <taxon>Armillaria</taxon>
    </lineage>
</organism>
<keyword evidence="8" id="KW-1185">Reference proteome</keyword>
<feature type="region of interest" description="Disordered" evidence="5">
    <location>
        <begin position="148"/>
        <end position="175"/>
    </location>
</feature>
<dbReference type="GO" id="GO:0003924">
    <property type="term" value="F:GTPase activity"/>
    <property type="evidence" value="ECO:0007669"/>
    <property type="project" value="InterPro"/>
</dbReference>
<feature type="region of interest" description="Disordered" evidence="5">
    <location>
        <begin position="339"/>
        <end position="362"/>
    </location>
</feature>
<feature type="compositionally biased region" description="Basic and acidic residues" evidence="5">
    <location>
        <begin position="148"/>
        <end position="157"/>
    </location>
</feature>
<evidence type="ECO:0000256" key="2">
    <source>
        <dbReference type="ARBA" id="ARBA00023134"/>
    </source>
</evidence>
<feature type="region of interest" description="Disordered" evidence="5">
    <location>
        <begin position="560"/>
        <end position="614"/>
    </location>
</feature>
<gene>
    <name evidence="7" type="ORF">EV421DRAFT_1918991</name>
</gene>
<dbReference type="PANTHER" id="PTHR45709">
    <property type="entry name" value="LARGE SUBUNIT GTPASE 1 HOMOLOG-RELATED"/>
    <property type="match status" value="1"/>
</dbReference>
<dbReference type="Gene3D" id="3.40.50.300">
    <property type="entry name" value="P-loop containing nucleotide triphosphate hydrolases"/>
    <property type="match status" value="1"/>
</dbReference>
<evidence type="ECO:0000313" key="8">
    <source>
        <dbReference type="Proteomes" id="UP001175226"/>
    </source>
</evidence>
<feature type="compositionally biased region" description="Basic and acidic residues" evidence="5">
    <location>
        <begin position="12"/>
        <end position="27"/>
    </location>
</feature>
<feature type="domain" description="G" evidence="6">
    <location>
        <begin position="372"/>
        <end position="427"/>
    </location>
</feature>
<evidence type="ECO:0000256" key="1">
    <source>
        <dbReference type="ARBA" id="ARBA00022741"/>
    </source>
</evidence>
<dbReference type="InterPro" id="IPR027417">
    <property type="entry name" value="P-loop_NTPase"/>
</dbReference>
<keyword evidence="7" id="KW-0378">Hydrolase</keyword>
<reference evidence="7" key="1">
    <citation type="submission" date="2023-06" db="EMBL/GenBank/DDBJ databases">
        <authorList>
            <consortium name="Lawrence Berkeley National Laboratory"/>
            <person name="Ahrendt S."/>
            <person name="Sahu N."/>
            <person name="Indic B."/>
            <person name="Wong-Bajracharya J."/>
            <person name="Merenyi Z."/>
            <person name="Ke H.-M."/>
            <person name="Monk M."/>
            <person name="Kocsube S."/>
            <person name="Drula E."/>
            <person name="Lipzen A."/>
            <person name="Balint B."/>
            <person name="Henrissat B."/>
            <person name="Andreopoulos B."/>
            <person name="Martin F.M."/>
            <person name="Harder C.B."/>
            <person name="Rigling D."/>
            <person name="Ford K.L."/>
            <person name="Foster G.D."/>
            <person name="Pangilinan J."/>
            <person name="Papanicolaou A."/>
            <person name="Barry K."/>
            <person name="LaButti K."/>
            <person name="Viragh M."/>
            <person name="Koriabine M."/>
            <person name="Yan M."/>
            <person name="Riley R."/>
            <person name="Champramary S."/>
            <person name="Plett K.L."/>
            <person name="Tsai I.J."/>
            <person name="Slot J."/>
            <person name="Sipos G."/>
            <person name="Plett J."/>
            <person name="Nagy L.G."/>
            <person name="Grigoriev I.V."/>
        </authorList>
    </citation>
    <scope>NUCLEOTIDE SEQUENCE</scope>
    <source>
        <strain evidence="7">FPL87.14</strain>
    </source>
</reference>
<feature type="region of interest" description="Disordered" evidence="5">
    <location>
        <begin position="1"/>
        <end position="57"/>
    </location>
</feature>
<proteinExistence type="predicted"/>
<dbReference type="Pfam" id="PF01926">
    <property type="entry name" value="MMR_HSR1"/>
    <property type="match status" value="1"/>
</dbReference>
<dbReference type="EMBL" id="JAUEPT010000001">
    <property type="protein sequence ID" value="KAK0456059.1"/>
    <property type="molecule type" value="Genomic_DNA"/>
</dbReference>
<name>A0AA39K7L5_9AGAR</name>
<dbReference type="Proteomes" id="UP001175226">
    <property type="component" value="Unassembled WGS sequence"/>
</dbReference>
<dbReference type="AlphaFoldDB" id="A0AA39K7L5"/>
<protein>
    <recommendedName>
        <fullName evidence="4">Guanine nucleotide-binding protein-like 1</fullName>
    </recommendedName>
</protein>
<evidence type="ECO:0000256" key="5">
    <source>
        <dbReference type="SAM" id="MobiDB-lite"/>
    </source>
</evidence>
<dbReference type="InterPro" id="IPR006073">
    <property type="entry name" value="GTP-bd"/>
</dbReference>
<comment type="caution">
    <text evidence="7">The sequence shown here is derived from an EMBL/GenBank/DDBJ whole genome shotgun (WGS) entry which is preliminary data.</text>
</comment>
<dbReference type="InterPro" id="IPR043358">
    <property type="entry name" value="GNL1-like"/>
</dbReference>
<dbReference type="SUPFAM" id="SSF52540">
    <property type="entry name" value="P-loop containing nucleoside triphosphate hydrolases"/>
    <property type="match status" value="1"/>
</dbReference>
<feature type="compositionally biased region" description="Basic residues" evidence="5">
    <location>
        <begin position="1"/>
        <end position="11"/>
    </location>
</feature>
<dbReference type="GO" id="GO:0005525">
    <property type="term" value="F:GTP binding"/>
    <property type="evidence" value="ECO:0007669"/>
    <property type="project" value="UniProtKB-KW"/>
</dbReference>
<evidence type="ECO:0000313" key="7">
    <source>
        <dbReference type="EMBL" id="KAK0456059.1"/>
    </source>
</evidence>